<comment type="caution">
    <text evidence="2">The sequence shown here is derived from an EMBL/GenBank/DDBJ whole genome shotgun (WGS) entry which is preliminary data.</text>
</comment>
<evidence type="ECO:0000259" key="1">
    <source>
        <dbReference type="PROSITE" id="PS50914"/>
    </source>
</evidence>
<dbReference type="PANTHER" id="PTHR34606:SF15">
    <property type="entry name" value="BON DOMAIN-CONTAINING PROTEIN"/>
    <property type="match status" value="1"/>
</dbReference>
<dbReference type="EMBL" id="SORE01000017">
    <property type="protein sequence ID" value="TDY43945.1"/>
    <property type="molecule type" value="Genomic_DNA"/>
</dbReference>
<accession>A0A4R8LJG1</accession>
<protein>
    <submittedName>
        <fullName evidence="2">BON domain-containing protein</fullName>
    </submittedName>
</protein>
<sequence>MKISEKLVCTVGALMLVGSIHAWPQGGDDAKMASGGAAASAPGVASRKSAKQADRALRKKVYAAIAKYKAIDAGDISISAKSGVVTLYGTVKDASQVNQVAEIARNVPGVTSVVNKLAVTRPFSGQ</sequence>
<dbReference type="InterPro" id="IPR051686">
    <property type="entry name" value="Lipoprotein_DolP"/>
</dbReference>
<dbReference type="PANTHER" id="PTHR34606">
    <property type="entry name" value="BON DOMAIN-CONTAINING PROTEIN"/>
    <property type="match status" value="1"/>
</dbReference>
<name>A0A4R8LJG1_9BURK</name>
<dbReference type="Proteomes" id="UP000295509">
    <property type="component" value="Unassembled WGS sequence"/>
</dbReference>
<dbReference type="AlphaFoldDB" id="A0A4R8LJG1"/>
<gene>
    <name evidence="2" type="ORF">BX592_117147</name>
</gene>
<dbReference type="RefSeq" id="WP_134194435.1">
    <property type="nucleotide sequence ID" value="NZ_JBHLUW010000016.1"/>
</dbReference>
<dbReference type="SMART" id="SM00749">
    <property type="entry name" value="BON"/>
    <property type="match status" value="1"/>
</dbReference>
<evidence type="ECO:0000313" key="3">
    <source>
        <dbReference type="Proteomes" id="UP000295509"/>
    </source>
</evidence>
<proteinExistence type="predicted"/>
<dbReference type="Pfam" id="PF04972">
    <property type="entry name" value="BON"/>
    <property type="match status" value="1"/>
</dbReference>
<dbReference type="InterPro" id="IPR007055">
    <property type="entry name" value="BON_dom"/>
</dbReference>
<organism evidence="2 3">
    <name type="scientific">Paraburkholderia rhizosphaerae</name>
    <dbReference type="NCBI Taxonomy" id="480658"/>
    <lineage>
        <taxon>Bacteria</taxon>
        <taxon>Pseudomonadati</taxon>
        <taxon>Pseudomonadota</taxon>
        <taxon>Betaproteobacteria</taxon>
        <taxon>Burkholderiales</taxon>
        <taxon>Burkholderiaceae</taxon>
        <taxon>Paraburkholderia</taxon>
    </lineage>
</organism>
<keyword evidence="3" id="KW-1185">Reference proteome</keyword>
<dbReference type="OrthoDB" id="9032941at2"/>
<dbReference type="Gene3D" id="3.30.1340.30">
    <property type="match status" value="1"/>
</dbReference>
<dbReference type="InterPro" id="IPR014004">
    <property type="entry name" value="Transpt-assoc_nodulatn_dom_bac"/>
</dbReference>
<dbReference type="PROSITE" id="PS50914">
    <property type="entry name" value="BON"/>
    <property type="match status" value="1"/>
</dbReference>
<evidence type="ECO:0000313" key="2">
    <source>
        <dbReference type="EMBL" id="TDY43945.1"/>
    </source>
</evidence>
<feature type="domain" description="BON" evidence="1">
    <location>
        <begin position="53"/>
        <end position="121"/>
    </location>
</feature>
<reference evidence="2 3" key="1">
    <citation type="submission" date="2019-03" db="EMBL/GenBank/DDBJ databases">
        <title>Genomic Encyclopedia of Type Strains, Phase III (KMG-III): the genomes of soil and plant-associated and newly described type strains.</title>
        <authorList>
            <person name="Whitman W."/>
        </authorList>
    </citation>
    <scope>NUCLEOTIDE SEQUENCE [LARGE SCALE GENOMIC DNA]</scope>
    <source>
        <strain evidence="2 3">LMG 29544</strain>
    </source>
</reference>